<dbReference type="AlphaFoldDB" id="A0A915PLN0"/>
<proteinExistence type="predicted"/>
<dbReference type="Proteomes" id="UP000887581">
    <property type="component" value="Unplaced"/>
</dbReference>
<evidence type="ECO:0000256" key="1">
    <source>
        <dbReference type="SAM" id="Coils"/>
    </source>
</evidence>
<protein>
    <submittedName>
        <fullName evidence="4">Uncharacterized protein</fullName>
    </submittedName>
</protein>
<keyword evidence="1" id="KW-0175">Coiled coil</keyword>
<dbReference type="WBParaSite" id="sdigi.contig13.g1349.t1">
    <property type="protein sequence ID" value="sdigi.contig13.g1349.t1"/>
    <property type="gene ID" value="sdigi.contig13.g1349"/>
</dbReference>
<evidence type="ECO:0000256" key="2">
    <source>
        <dbReference type="SAM" id="MobiDB-lite"/>
    </source>
</evidence>
<feature type="coiled-coil region" evidence="1">
    <location>
        <begin position="408"/>
        <end position="442"/>
    </location>
</feature>
<feature type="coiled-coil region" evidence="1">
    <location>
        <begin position="234"/>
        <end position="343"/>
    </location>
</feature>
<name>A0A915PLN0_9BILA</name>
<evidence type="ECO:0000313" key="4">
    <source>
        <dbReference type="WBParaSite" id="sdigi.contig13.g1349.t1"/>
    </source>
</evidence>
<keyword evidence="3" id="KW-1185">Reference proteome</keyword>
<feature type="region of interest" description="Disordered" evidence="2">
    <location>
        <begin position="1"/>
        <end position="42"/>
    </location>
</feature>
<accession>A0A915PLN0</accession>
<reference evidence="4" key="1">
    <citation type="submission" date="2022-11" db="UniProtKB">
        <authorList>
            <consortium name="WormBaseParasite"/>
        </authorList>
    </citation>
    <scope>IDENTIFICATION</scope>
</reference>
<evidence type="ECO:0000313" key="3">
    <source>
        <dbReference type="Proteomes" id="UP000887581"/>
    </source>
</evidence>
<sequence>MDAAASTPPQSKQSDRAHSTTALSKKRKTLLKEKEAFEKEEENMWKDSKALLAQNIDNEENLKQSQRVCKEVSKLLERNMKGLQLVDMRLEAAAKLIKTAMDTVEVTSKATGITVETFIARFEALKIRSENDQKAVLEKLCQDEGVDDALNTLQNSLKHILRHETLLERAESLRKMRDKKERLLNIEYEELLNRVTLLKSNLEIKNSTNRQLQQQSYEAEAKLEDILLAGFENLDEVIMEEKELERQLQACTQECDNAAVELSKLEEESENIMCIEQILEQKILSLKTELKNLTALKRNDPEIISLQYGSICENLQTRMNEKVSVLQNEIKRVQTELNYAESEHASLMIFLGDEQHDWQKEIEDAIAKGKHLEETITVERKASAVLRSKGIEVDIECSRLEMEAHALRENSNAEMKQFENEITDLQNYLKKLTNEAKKETKHYEITRNHVALIVGSAEQTHLQSGDPSADDFKLGAAMNSQCHNATDNLTGTMSSKAKVESEYSAEKCSSGRVMDSMGTEKVPSDIHISEVDKTDAKTVEVIKVDANSRNYYPLPPSAFGSPLSTNDSPDVMSDCELSGSDLDQSIWSDFSSMAKPVIFTCNGWFSTFITADWIDFAPVRQEKRRLCFHDSFPVISRDIMSA</sequence>
<organism evidence="3 4">
    <name type="scientific">Setaria digitata</name>
    <dbReference type="NCBI Taxonomy" id="48799"/>
    <lineage>
        <taxon>Eukaryota</taxon>
        <taxon>Metazoa</taxon>
        <taxon>Ecdysozoa</taxon>
        <taxon>Nematoda</taxon>
        <taxon>Chromadorea</taxon>
        <taxon>Rhabditida</taxon>
        <taxon>Spirurina</taxon>
        <taxon>Spiruromorpha</taxon>
        <taxon>Filarioidea</taxon>
        <taxon>Setariidae</taxon>
        <taxon>Setaria</taxon>
    </lineage>
</organism>
<feature type="compositionally biased region" description="Basic and acidic residues" evidence="2">
    <location>
        <begin position="30"/>
        <end position="42"/>
    </location>
</feature>